<name>A0ABD5R6C8_9EURY</name>
<feature type="compositionally biased region" description="Basic and acidic residues" evidence="1">
    <location>
        <begin position="299"/>
        <end position="314"/>
    </location>
</feature>
<dbReference type="EMBL" id="JBHSKX010000001">
    <property type="protein sequence ID" value="MFC5365343.1"/>
    <property type="molecule type" value="Genomic_DNA"/>
</dbReference>
<protein>
    <submittedName>
        <fullName evidence="2">Uncharacterized protein</fullName>
    </submittedName>
</protein>
<gene>
    <name evidence="2" type="ORF">ACFPJ5_00210</name>
</gene>
<sequence length="324" mass="34958">MAGLTTLPVITRADPEVGTSGDYGGDVIYTAGPENNFSTTGSASGASGGNVELATALTQYAASAEGNYSPYWEIDFEVFSNSYTHDGSQTYAGLQGNQSTARSNFPYWSVGDNKFFVGGGTPKTDGEDFTHAEAIANEVLGLLPYYGTFMTAVEILGNLLAIFDDSADDVYTHYFNWGSDYGLVSDRDVKQGATFNRFVAQADPSDEVDVIQEDSATGFDGNFFQVYNTFDATFLAPSSSPEEVLSMSTSERQSRGIKTLSGSDIKTQREASKVGIEDPSDIGPDEDVVLAPVEARVETSTDTLHAETLDELEKKRAKRRQNRV</sequence>
<comment type="caution">
    <text evidence="2">The sequence shown here is derived from an EMBL/GenBank/DDBJ whole genome shotgun (WGS) entry which is preliminary data.</text>
</comment>
<organism evidence="2 3">
    <name type="scientific">Salinirubrum litoreum</name>
    <dbReference type="NCBI Taxonomy" id="1126234"/>
    <lineage>
        <taxon>Archaea</taxon>
        <taxon>Methanobacteriati</taxon>
        <taxon>Methanobacteriota</taxon>
        <taxon>Stenosarchaea group</taxon>
        <taxon>Halobacteria</taxon>
        <taxon>Halobacteriales</taxon>
        <taxon>Haloferacaceae</taxon>
        <taxon>Salinirubrum</taxon>
    </lineage>
</organism>
<accession>A0ABD5R6C8</accession>
<keyword evidence="3" id="KW-1185">Reference proteome</keyword>
<evidence type="ECO:0000313" key="3">
    <source>
        <dbReference type="Proteomes" id="UP001596201"/>
    </source>
</evidence>
<proteinExistence type="predicted"/>
<feature type="region of interest" description="Disordered" evidence="1">
    <location>
        <begin position="299"/>
        <end position="324"/>
    </location>
</feature>
<evidence type="ECO:0000256" key="1">
    <source>
        <dbReference type="SAM" id="MobiDB-lite"/>
    </source>
</evidence>
<reference evidence="2 3" key="1">
    <citation type="journal article" date="2019" name="Int. J. Syst. Evol. Microbiol.">
        <title>The Global Catalogue of Microorganisms (GCM) 10K type strain sequencing project: providing services to taxonomists for standard genome sequencing and annotation.</title>
        <authorList>
            <consortium name="The Broad Institute Genomics Platform"/>
            <consortium name="The Broad Institute Genome Sequencing Center for Infectious Disease"/>
            <person name="Wu L."/>
            <person name="Ma J."/>
        </authorList>
    </citation>
    <scope>NUCLEOTIDE SEQUENCE [LARGE SCALE GENOMIC DNA]</scope>
    <source>
        <strain evidence="2 3">CGMCC 1.12237</strain>
    </source>
</reference>
<dbReference type="RefSeq" id="WP_227229362.1">
    <property type="nucleotide sequence ID" value="NZ_JAJCVJ010000001.1"/>
</dbReference>
<dbReference type="Proteomes" id="UP001596201">
    <property type="component" value="Unassembled WGS sequence"/>
</dbReference>
<evidence type="ECO:0000313" key="2">
    <source>
        <dbReference type="EMBL" id="MFC5365343.1"/>
    </source>
</evidence>
<dbReference type="AlphaFoldDB" id="A0ABD5R6C8"/>
<feature type="compositionally biased region" description="Basic residues" evidence="1">
    <location>
        <begin position="315"/>
        <end position="324"/>
    </location>
</feature>